<feature type="transmembrane region" description="Helical" evidence="2">
    <location>
        <begin position="59"/>
        <end position="78"/>
    </location>
</feature>
<keyword evidence="4" id="KW-1185">Reference proteome</keyword>
<name>A0A8J9VL80_BRALA</name>
<feature type="region of interest" description="Disordered" evidence="1">
    <location>
        <begin position="115"/>
        <end position="140"/>
    </location>
</feature>
<evidence type="ECO:0000313" key="3">
    <source>
        <dbReference type="EMBL" id="CAH1230557.1"/>
    </source>
</evidence>
<dbReference type="AlphaFoldDB" id="A0A8J9VL80"/>
<feature type="transmembrane region" description="Helical" evidence="2">
    <location>
        <begin position="23"/>
        <end position="47"/>
    </location>
</feature>
<accession>A0A8J9VL80</accession>
<organism evidence="3 4">
    <name type="scientific">Branchiostoma lanceolatum</name>
    <name type="common">Common lancelet</name>
    <name type="synonym">Amphioxus lanceolatum</name>
    <dbReference type="NCBI Taxonomy" id="7740"/>
    <lineage>
        <taxon>Eukaryota</taxon>
        <taxon>Metazoa</taxon>
        <taxon>Chordata</taxon>
        <taxon>Cephalochordata</taxon>
        <taxon>Leptocardii</taxon>
        <taxon>Amphioxiformes</taxon>
        <taxon>Branchiostomatidae</taxon>
        <taxon>Branchiostoma</taxon>
    </lineage>
</organism>
<keyword evidence="2" id="KW-0812">Transmembrane</keyword>
<protein>
    <submittedName>
        <fullName evidence="3">Hypp320 protein</fullName>
    </submittedName>
</protein>
<feature type="region of interest" description="Disordered" evidence="1">
    <location>
        <begin position="180"/>
        <end position="237"/>
    </location>
</feature>
<evidence type="ECO:0000313" key="4">
    <source>
        <dbReference type="Proteomes" id="UP000838412"/>
    </source>
</evidence>
<proteinExistence type="predicted"/>
<keyword evidence="2" id="KW-1133">Transmembrane helix</keyword>
<sequence length="237" mass="25056">MPGCCGSGGQEGGGDSQRRRRRWVLVTALGLIVFGCVVCVITVSVTVSKGQQMRFPYEGMALLAIGVGMMVVHSNCGVQKPRRTRRPRLENNGVLDTREPQRPLDAPPAYWTVFSLSSGPSESPEGTVPPPASVDPTSLPVGTAQVPVVAVVNEQSSSSPSPPLPLPAILDVSALTLPMTSTSRLPSSPPPSYPASRCDPDEQNAGREDFSDTDSLPPGYDDITDNNDSAESVTTRL</sequence>
<reference evidence="3" key="1">
    <citation type="submission" date="2022-01" db="EMBL/GenBank/DDBJ databases">
        <authorList>
            <person name="Braso-Vives M."/>
        </authorList>
    </citation>
    <scope>NUCLEOTIDE SEQUENCE</scope>
</reference>
<dbReference type="Proteomes" id="UP000838412">
    <property type="component" value="Chromosome 1"/>
</dbReference>
<feature type="compositionally biased region" description="Polar residues" evidence="1">
    <location>
        <begin position="226"/>
        <end position="237"/>
    </location>
</feature>
<feature type="compositionally biased region" description="Basic and acidic residues" evidence="1">
    <location>
        <begin position="198"/>
        <end position="210"/>
    </location>
</feature>
<evidence type="ECO:0000256" key="2">
    <source>
        <dbReference type="SAM" id="Phobius"/>
    </source>
</evidence>
<dbReference type="OrthoDB" id="10053396at2759"/>
<keyword evidence="2" id="KW-0472">Membrane</keyword>
<evidence type="ECO:0000256" key="1">
    <source>
        <dbReference type="SAM" id="MobiDB-lite"/>
    </source>
</evidence>
<dbReference type="EMBL" id="OV696686">
    <property type="protein sequence ID" value="CAH1230557.1"/>
    <property type="molecule type" value="Genomic_DNA"/>
</dbReference>
<gene>
    <name evidence="3" type="primary">Hypp320</name>
    <name evidence="3" type="ORF">BLAG_LOCUS1087</name>
</gene>
<feature type="compositionally biased region" description="Low complexity" evidence="1">
    <location>
        <begin position="115"/>
        <end position="126"/>
    </location>
</feature>